<reference evidence="3" key="1">
    <citation type="submission" date="2019-06" db="EMBL/GenBank/DDBJ databases">
        <title>Gordonia isolated from sludge of a wastewater treatment plant.</title>
        <authorList>
            <person name="Tamura T."/>
            <person name="Aoyama K."/>
            <person name="Kang Y."/>
            <person name="Saito S."/>
            <person name="Akiyama N."/>
            <person name="Yazawa K."/>
            <person name="Gonoi T."/>
            <person name="Mikami Y."/>
        </authorList>
    </citation>
    <scope>NUCLEOTIDE SEQUENCE [LARGE SCALE GENOMIC DNA]</scope>
    <source>
        <strain evidence="3">NBRC 107697</strain>
    </source>
</reference>
<organism evidence="2 3">
    <name type="scientific">Gordonia crocea</name>
    <dbReference type="NCBI Taxonomy" id="589162"/>
    <lineage>
        <taxon>Bacteria</taxon>
        <taxon>Bacillati</taxon>
        <taxon>Actinomycetota</taxon>
        <taxon>Actinomycetes</taxon>
        <taxon>Mycobacteriales</taxon>
        <taxon>Gordoniaceae</taxon>
        <taxon>Gordonia</taxon>
    </lineage>
</organism>
<name>A0A7M4BQ60_9ACTN</name>
<accession>A0A7M4BQ60</accession>
<evidence type="ECO:0000313" key="2">
    <source>
        <dbReference type="EMBL" id="GED96021.1"/>
    </source>
</evidence>
<dbReference type="AlphaFoldDB" id="A0A7M4BQ60"/>
<comment type="caution">
    <text evidence="2">The sequence shown here is derived from an EMBL/GenBank/DDBJ whole genome shotgun (WGS) entry which is preliminary data.</text>
</comment>
<protein>
    <submittedName>
        <fullName evidence="2">Uncharacterized protein</fullName>
    </submittedName>
</protein>
<evidence type="ECO:0000256" key="1">
    <source>
        <dbReference type="SAM" id="MobiDB-lite"/>
    </source>
</evidence>
<evidence type="ECO:0000313" key="3">
    <source>
        <dbReference type="Proteomes" id="UP000444980"/>
    </source>
</evidence>
<dbReference type="Proteomes" id="UP000444980">
    <property type="component" value="Unassembled WGS sequence"/>
</dbReference>
<sequence length="136" mass="15874">MDQPTRHRVLDIEHRLRDRFRHARFVIETNPTSEEIAEAIELFGVVMLARRRDLEQAVLECAGITAMALVGHALTSYERGAFWESFCRRRTFREKALPARERARRRRNPRHGDVPGTQRLSKSGVFFAEDDPPRFS</sequence>
<keyword evidence="3" id="KW-1185">Reference proteome</keyword>
<dbReference type="EMBL" id="BJOU01000001">
    <property type="protein sequence ID" value="GED96021.1"/>
    <property type="molecule type" value="Genomic_DNA"/>
</dbReference>
<feature type="region of interest" description="Disordered" evidence="1">
    <location>
        <begin position="98"/>
        <end position="136"/>
    </location>
</feature>
<dbReference type="RefSeq" id="WP_186343275.1">
    <property type="nucleotide sequence ID" value="NZ_BJOU01000001.1"/>
</dbReference>
<gene>
    <name evidence="2" type="ORF">nbrc107697_00600</name>
</gene>
<proteinExistence type="predicted"/>